<dbReference type="Gene3D" id="3.10.450.50">
    <property type="match status" value="1"/>
</dbReference>
<dbReference type="InterPro" id="IPR037401">
    <property type="entry name" value="SnoaL-like"/>
</dbReference>
<reference evidence="3" key="1">
    <citation type="journal article" date="2019" name="Int. J. Syst. Evol. Microbiol.">
        <title>The Global Catalogue of Microorganisms (GCM) 10K type strain sequencing project: providing services to taxonomists for standard genome sequencing and annotation.</title>
        <authorList>
            <consortium name="The Broad Institute Genomics Platform"/>
            <consortium name="The Broad Institute Genome Sequencing Center for Infectious Disease"/>
            <person name="Wu L."/>
            <person name="Ma J."/>
        </authorList>
    </citation>
    <scope>NUCLEOTIDE SEQUENCE [LARGE SCALE GENOMIC DNA]</scope>
    <source>
        <strain evidence="3">JCM 19134</strain>
    </source>
</reference>
<dbReference type="Pfam" id="PF13577">
    <property type="entry name" value="SnoaL_4"/>
    <property type="match status" value="1"/>
</dbReference>
<dbReference type="RefSeq" id="WP_345428106.1">
    <property type="nucleotide sequence ID" value="NZ_AP031496.1"/>
</dbReference>
<dbReference type="AlphaFoldDB" id="A0AAV3UA67"/>
<evidence type="ECO:0000259" key="1">
    <source>
        <dbReference type="Pfam" id="PF13577"/>
    </source>
</evidence>
<protein>
    <submittedName>
        <fullName evidence="2">Nuclear transport factor 2 family protein</fullName>
    </submittedName>
</protein>
<proteinExistence type="predicted"/>
<comment type="caution">
    <text evidence="2">The sequence shown here is derived from an EMBL/GenBank/DDBJ whole genome shotgun (WGS) entry which is preliminary data.</text>
</comment>
<evidence type="ECO:0000313" key="2">
    <source>
        <dbReference type="EMBL" id="GAA4961450.1"/>
    </source>
</evidence>
<evidence type="ECO:0000313" key="3">
    <source>
        <dbReference type="Proteomes" id="UP001409585"/>
    </source>
</evidence>
<name>A0AAV3UA67_9ALTE</name>
<dbReference type="SUPFAM" id="SSF54427">
    <property type="entry name" value="NTF2-like"/>
    <property type="match status" value="1"/>
</dbReference>
<organism evidence="2 3">
    <name type="scientific">Halioxenophilus aromaticivorans</name>
    <dbReference type="NCBI Taxonomy" id="1306992"/>
    <lineage>
        <taxon>Bacteria</taxon>
        <taxon>Pseudomonadati</taxon>
        <taxon>Pseudomonadota</taxon>
        <taxon>Gammaproteobacteria</taxon>
        <taxon>Alteromonadales</taxon>
        <taxon>Alteromonadaceae</taxon>
        <taxon>Halioxenophilus</taxon>
    </lineage>
</organism>
<sequence length="191" mass="21809">MQQSNGSQLSEQELVGLKALVLRNTLYDCQLRFTRGMDRFDEDLFLSAFHSDAVISAGPFVGSPQELYSWAKDLHEQGQKATQHCLLNFNVDAQGDAAHTETYYQFVARNKDDSNWIAGGRYIDKFTRIDGQWRISTRQNIIEWSGLLPSLDIPFGDLPDVNDNGLAMRDKTDISYLRPLINRRQHQIPSD</sequence>
<keyword evidence="3" id="KW-1185">Reference proteome</keyword>
<gene>
    <name evidence="2" type="ORF">GCM10025791_48700</name>
</gene>
<dbReference type="InterPro" id="IPR032710">
    <property type="entry name" value="NTF2-like_dom_sf"/>
</dbReference>
<dbReference type="EMBL" id="BAABLX010000080">
    <property type="protein sequence ID" value="GAA4961450.1"/>
    <property type="molecule type" value="Genomic_DNA"/>
</dbReference>
<feature type="domain" description="SnoaL-like" evidence="1">
    <location>
        <begin position="26"/>
        <end position="138"/>
    </location>
</feature>
<dbReference type="Proteomes" id="UP001409585">
    <property type="component" value="Unassembled WGS sequence"/>
</dbReference>
<accession>A0AAV3UA67</accession>